<accession>A0A8T9C1N2</accession>
<feature type="non-terminal residue" evidence="2">
    <location>
        <position position="1"/>
    </location>
</feature>
<feature type="compositionally biased region" description="Low complexity" evidence="1">
    <location>
        <begin position="68"/>
        <end position="87"/>
    </location>
</feature>
<keyword evidence="3" id="KW-1185">Reference proteome</keyword>
<comment type="caution">
    <text evidence="2">The sequence shown here is derived from an EMBL/GenBank/DDBJ whole genome shotgun (WGS) entry which is preliminary data.</text>
</comment>
<evidence type="ECO:0000313" key="2">
    <source>
        <dbReference type="EMBL" id="TVY71322.1"/>
    </source>
</evidence>
<feature type="compositionally biased region" description="Polar residues" evidence="1">
    <location>
        <begin position="98"/>
        <end position="107"/>
    </location>
</feature>
<feature type="region of interest" description="Disordered" evidence="1">
    <location>
        <begin position="63"/>
        <end position="108"/>
    </location>
</feature>
<proteinExistence type="predicted"/>
<dbReference type="EMBL" id="QGMK01001271">
    <property type="protein sequence ID" value="TVY71322.1"/>
    <property type="molecule type" value="Genomic_DNA"/>
</dbReference>
<dbReference type="AlphaFoldDB" id="A0A8T9C1N2"/>
<gene>
    <name evidence="2" type="ORF">LSUE1_G010139</name>
</gene>
<feature type="compositionally biased region" description="Basic and acidic residues" evidence="1">
    <location>
        <begin position="192"/>
        <end position="212"/>
    </location>
</feature>
<feature type="region of interest" description="Disordered" evidence="1">
    <location>
        <begin position="192"/>
        <end position="220"/>
    </location>
</feature>
<sequence>MPTMMEIQHVELTIEDVLSLHRHWISKLYVEDLKSEVEIVQLLYERRLPVAISQIQRCLRDWDLRPDTPSSRSSTDTSTSTSMSTASEEWELIRAPSPASSTSSVEPQNVELYTKRPLPSLPQKSTLPRGKRNMLKVTCHNRPVTPYEVEMTLGVLTAPKGPSPLQAYALDQQSHERVAVGLGRVPIFRTYEVREAGGGKGEGRQERDREGQCSEDEGDE</sequence>
<protein>
    <submittedName>
        <fullName evidence="2">Uncharacterized protein</fullName>
    </submittedName>
</protein>
<reference evidence="2 3" key="1">
    <citation type="submission" date="2018-05" db="EMBL/GenBank/DDBJ databases">
        <title>Genome sequencing and assembly of the regulated plant pathogen Lachnellula willkommii and related sister species for the development of diagnostic species identification markers.</title>
        <authorList>
            <person name="Giroux E."/>
            <person name="Bilodeau G."/>
        </authorList>
    </citation>
    <scope>NUCLEOTIDE SEQUENCE [LARGE SCALE GENOMIC DNA]</scope>
    <source>
        <strain evidence="2 3">CBS 268.59</strain>
    </source>
</reference>
<organism evidence="2 3">
    <name type="scientific">Lachnellula suecica</name>
    <dbReference type="NCBI Taxonomy" id="602035"/>
    <lineage>
        <taxon>Eukaryota</taxon>
        <taxon>Fungi</taxon>
        <taxon>Dikarya</taxon>
        <taxon>Ascomycota</taxon>
        <taxon>Pezizomycotina</taxon>
        <taxon>Leotiomycetes</taxon>
        <taxon>Helotiales</taxon>
        <taxon>Lachnaceae</taxon>
        <taxon>Lachnellula</taxon>
    </lineage>
</organism>
<dbReference type="Proteomes" id="UP000469558">
    <property type="component" value="Unassembled WGS sequence"/>
</dbReference>
<dbReference type="OrthoDB" id="3529119at2759"/>
<evidence type="ECO:0000313" key="3">
    <source>
        <dbReference type="Proteomes" id="UP000469558"/>
    </source>
</evidence>
<name>A0A8T9C1N2_9HELO</name>
<evidence type="ECO:0000256" key="1">
    <source>
        <dbReference type="SAM" id="MobiDB-lite"/>
    </source>
</evidence>